<dbReference type="InterPro" id="IPR000719">
    <property type="entry name" value="Prot_kinase_dom"/>
</dbReference>
<sequence>MAYEQIPYPLEPSYNEKPLDCSLETVFSFQTEDPICPKTIQDGIFHDQDMERLFQVEDGLLDFNSIHGDHIMGLERAEETKMGYDASQEAPEQVDFLADESSHLNGIQEELMEDCGLADLLLAGAEAVEAQNWPLASSIILKLNDLLLHQAKGDNQFNRLALFFTQGLYYRSISAPEMPLQKPVSRQANTMSAFQMLQELSPYVKFAHFTANQAILEAAEGGQEVHVIDFDIMEGIQWPPLMVDLAVKKDVSLRITSILSDQENVDIIQQTGRRLKEFAESISLSFTFDQMVILREEDFDRIEVGDTLIANCMIHQLYMPNRSLSFIKTFLGEFFCEALHHYAAFSDSLMSSFSGIYKVGLRLIEEEFLRNRIWNSLRQFPCEKKEKSLWEDGFASLKRFKPIPLSSCNVAQAKFLVGLFSGEYWFAELPIYIEKSDVELKTMDPPFTIGEYTVRSKVGQGPQSTVWKAEQKCSGEVVALKQVYLSKLNRNLKTSLDCEINFLSSVSHPNIIRLLHVFQDSPAPLHYVPTAVTICVTVILASFPCQMLHALGVDAIYNFAGSFKGGPCHILAWLASFQPVHSLSERYLKFQESCHPSLTGKATRLFTCLLFPQQLSLIAMSSNTKIAPLCKHLDPGLLMLTTACLDVLWTFSYLELVDHAQTHCCSPCMLFTAKLQAFLIATSIS</sequence>
<dbReference type="SMART" id="SM00220">
    <property type="entry name" value="S_TKc"/>
    <property type="match status" value="1"/>
</dbReference>
<comment type="similarity">
    <text evidence="3">Belongs to the GRAS family.</text>
</comment>
<dbReference type="AlphaFoldDB" id="A0A438D1C2"/>
<evidence type="ECO:0000259" key="4">
    <source>
        <dbReference type="PROSITE" id="PS50011"/>
    </source>
</evidence>
<organism evidence="5 6">
    <name type="scientific">Vitis vinifera</name>
    <name type="common">Grape</name>
    <dbReference type="NCBI Taxonomy" id="29760"/>
    <lineage>
        <taxon>Eukaryota</taxon>
        <taxon>Viridiplantae</taxon>
        <taxon>Streptophyta</taxon>
        <taxon>Embryophyta</taxon>
        <taxon>Tracheophyta</taxon>
        <taxon>Spermatophyta</taxon>
        <taxon>Magnoliopsida</taxon>
        <taxon>eudicotyledons</taxon>
        <taxon>Gunneridae</taxon>
        <taxon>Pentapetalae</taxon>
        <taxon>rosids</taxon>
        <taxon>Vitales</taxon>
        <taxon>Vitaceae</taxon>
        <taxon>Viteae</taxon>
        <taxon>Vitis</taxon>
    </lineage>
</organism>
<dbReference type="Proteomes" id="UP000288805">
    <property type="component" value="Unassembled WGS sequence"/>
</dbReference>
<dbReference type="InterPro" id="IPR011009">
    <property type="entry name" value="Kinase-like_dom_sf"/>
</dbReference>
<comment type="caution">
    <text evidence="5">The sequence shown here is derived from an EMBL/GenBank/DDBJ whole genome shotgun (WGS) entry which is preliminary data.</text>
</comment>
<evidence type="ECO:0000256" key="2">
    <source>
        <dbReference type="ARBA" id="ARBA00023163"/>
    </source>
</evidence>
<dbReference type="SUPFAM" id="SSF56112">
    <property type="entry name" value="Protein kinase-like (PK-like)"/>
    <property type="match status" value="1"/>
</dbReference>
<dbReference type="InterPro" id="IPR005202">
    <property type="entry name" value="TF_GRAS"/>
</dbReference>
<comment type="caution">
    <text evidence="3">Lacks conserved residue(s) required for the propagation of feature annotation.</text>
</comment>
<reference evidence="5 6" key="1">
    <citation type="journal article" date="2018" name="PLoS Genet.">
        <title>Population sequencing reveals clonal diversity and ancestral inbreeding in the grapevine cultivar Chardonnay.</title>
        <authorList>
            <person name="Roach M.J."/>
            <person name="Johnson D.L."/>
            <person name="Bohlmann J."/>
            <person name="van Vuuren H.J."/>
            <person name="Jones S.J."/>
            <person name="Pretorius I.S."/>
            <person name="Schmidt S.A."/>
            <person name="Borneman A.R."/>
        </authorList>
    </citation>
    <scope>NUCLEOTIDE SEQUENCE [LARGE SCALE GENOMIC DNA]</scope>
    <source>
        <strain evidence="6">cv. Chardonnay</strain>
        <tissue evidence="5">Leaf</tissue>
    </source>
</reference>
<proteinExistence type="inferred from homology"/>
<dbReference type="Pfam" id="PF00069">
    <property type="entry name" value="Pkinase"/>
    <property type="match status" value="1"/>
</dbReference>
<evidence type="ECO:0000313" key="6">
    <source>
        <dbReference type="Proteomes" id="UP000288805"/>
    </source>
</evidence>
<feature type="region of interest" description="Leucine repeat I (LRI)" evidence="3">
    <location>
        <begin position="115"/>
        <end position="175"/>
    </location>
</feature>
<protein>
    <submittedName>
        <fullName evidence="5">Nodulation-signaling pathway 2 protein</fullName>
    </submittedName>
</protein>
<dbReference type="PROSITE" id="PS50985">
    <property type="entry name" value="GRAS"/>
    <property type="match status" value="1"/>
</dbReference>
<dbReference type="PROSITE" id="PS50011">
    <property type="entry name" value="PROTEIN_KINASE_DOM"/>
    <property type="match status" value="1"/>
</dbReference>
<dbReference type="GO" id="GO:0004672">
    <property type="term" value="F:protein kinase activity"/>
    <property type="evidence" value="ECO:0007669"/>
    <property type="project" value="InterPro"/>
</dbReference>
<feature type="region of interest" description="SAW" evidence="3">
    <location>
        <begin position="378"/>
        <end position="453"/>
    </location>
</feature>
<keyword evidence="2" id="KW-0804">Transcription</keyword>
<evidence type="ECO:0000256" key="1">
    <source>
        <dbReference type="ARBA" id="ARBA00023015"/>
    </source>
</evidence>
<feature type="domain" description="Protein kinase" evidence="4">
    <location>
        <begin position="452"/>
        <end position="685"/>
    </location>
</feature>
<gene>
    <name evidence="5" type="primary">NSP2_6</name>
    <name evidence="5" type="ORF">CK203_109741</name>
</gene>
<evidence type="ECO:0000313" key="5">
    <source>
        <dbReference type="EMBL" id="RVW29256.1"/>
    </source>
</evidence>
<feature type="short sequence motif" description="VHIID" evidence="3">
    <location>
        <begin position="225"/>
        <end position="229"/>
    </location>
</feature>
<keyword evidence="1" id="KW-0805">Transcription regulation</keyword>
<dbReference type="EMBL" id="QGNW01001856">
    <property type="protein sequence ID" value="RVW29256.1"/>
    <property type="molecule type" value="Genomic_DNA"/>
</dbReference>
<dbReference type="GO" id="GO:0005524">
    <property type="term" value="F:ATP binding"/>
    <property type="evidence" value="ECO:0007669"/>
    <property type="project" value="InterPro"/>
</dbReference>
<accession>A0A438D1C2</accession>
<evidence type="ECO:0000256" key="3">
    <source>
        <dbReference type="PROSITE-ProRule" id="PRU01191"/>
    </source>
</evidence>
<name>A0A438D1C2_VITVI</name>
<dbReference type="Pfam" id="PF03514">
    <property type="entry name" value="GRAS"/>
    <property type="match status" value="1"/>
</dbReference>
<dbReference type="Gene3D" id="3.30.200.20">
    <property type="entry name" value="Phosphorylase Kinase, domain 1"/>
    <property type="match status" value="1"/>
</dbReference>
<dbReference type="PANTHER" id="PTHR31636">
    <property type="entry name" value="OSJNBA0084A10.13 PROTEIN-RELATED"/>
    <property type="match status" value="1"/>
</dbReference>